<dbReference type="PANTHER" id="PTHR46600:SF11">
    <property type="entry name" value="THAP DOMAIN-CONTAINING PROTEIN 10"/>
    <property type="match status" value="1"/>
</dbReference>
<dbReference type="InterPro" id="IPR026516">
    <property type="entry name" value="THAP1/10"/>
</dbReference>
<sequence length="228" mass="26800">MVLYCYAYGCSNKSTRPGLSFHRFPKDQDMRQKWIRAVRRKDFPPSPISVLCSEHFLPEDYLDGQEYRVLKKLQFNAVPSKFQVTPLNVPSKGRKRRLSESHQEETNENLDINIQIIATENTIDPIQSINMDHSYAFPSDHNLAKAKYDRHQFLLEKAHLKEKKLGRKLHNACLKNQNIKLELFQILKSIQENELLVPQIISILECRFKKLLKDCWKGKLKQLPLQQE</sequence>
<feature type="domain" description="THAP-type" evidence="7">
    <location>
        <begin position="1"/>
        <end position="82"/>
    </location>
</feature>
<evidence type="ECO:0000256" key="6">
    <source>
        <dbReference type="SAM" id="MobiDB-lite"/>
    </source>
</evidence>
<dbReference type="GO" id="GO:0008270">
    <property type="term" value="F:zinc ion binding"/>
    <property type="evidence" value="ECO:0007669"/>
    <property type="project" value="UniProtKB-KW"/>
</dbReference>
<dbReference type="GO" id="GO:0043565">
    <property type="term" value="F:sequence-specific DNA binding"/>
    <property type="evidence" value="ECO:0007669"/>
    <property type="project" value="InterPro"/>
</dbReference>
<dbReference type="PROSITE" id="PS50950">
    <property type="entry name" value="ZF_THAP"/>
    <property type="match status" value="1"/>
</dbReference>
<name>A0A0K2U620_LEPSM</name>
<keyword evidence="3" id="KW-0862">Zinc</keyword>
<dbReference type="Pfam" id="PF05485">
    <property type="entry name" value="THAP"/>
    <property type="match status" value="1"/>
</dbReference>
<accession>A0A0K2U620</accession>
<evidence type="ECO:0000256" key="3">
    <source>
        <dbReference type="ARBA" id="ARBA00022833"/>
    </source>
</evidence>
<organism evidence="8">
    <name type="scientific">Lepeophtheirus salmonis</name>
    <name type="common">Salmon louse</name>
    <name type="synonym">Caligus salmonis</name>
    <dbReference type="NCBI Taxonomy" id="72036"/>
    <lineage>
        <taxon>Eukaryota</taxon>
        <taxon>Metazoa</taxon>
        <taxon>Ecdysozoa</taxon>
        <taxon>Arthropoda</taxon>
        <taxon>Crustacea</taxon>
        <taxon>Multicrustacea</taxon>
        <taxon>Hexanauplia</taxon>
        <taxon>Copepoda</taxon>
        <taxon>Siphonostomatoida</taxon>
        <taxon>Caligidae</taxon>
        <taxon>Lepeophtheirus</taxon>
    </lineage>
</organism>
<keyword evidence="1" id="KW-0479">Metal-binding</keyword>
<dbReference type="InterPro" id="IPR038441">
    <property type="entry name" value="THAP_Znf_sf"/>
</dbReference>
<reference evidence="8" key="1">
    <citation type="submission" date="2014-05" db="EMBL/GenBank/DDBJ databases">
        <authorList>
            <person name="Chronopoulou M."/>
        </authorList>
    </citation>
    <scope>NUCLEOTIDE SEQUENCE</scope>
    <source>
        <tissue evidence="8">Whole organism</tissue>
    </source>
</reference>
<dbReference type="SMART" id="SM00692">
    <property type="entry name" value="DM3"/>
    <property type="match status" value="1"/>
</dbReference>
<dbReference type="OrthoDB" id="6375579at2759"/>
<feature type="region of interest" description="Disordered" evidence="6">
    <location>
        <begin position="86"/>
        <end position="106"/>
    </location>
</feature>
<dbReference type="SUPFAM" id="SSF57716">
    <property type="entry name" value="Glucocorticoid receptor-like (DNA-binding domain)"/>
    <property type="match status" value="1"/>
</dbReference>
<keyword evidence="4 5" id="KW-0238">DNA-binding</keyword>
<dbReference type="OMA" id="DEIANTH"/>
<dbReference type="EMBL" id="HACA01015991">
    <property type="protein sequence ID" value="CDW33352.1"/>
    <property type="molecule type" value="Transcribed_RNA"/>
</dbReference>
<evidence type="ECO:0000259" key="7">
    <source>
        <dbReference type="PROSITE" id="PS50950"/>
    </source>
</evidence>
<keyword evidence="2 5" id="KW-0863">Zinc-finger</keyword>
<evidence type="ECO:0000256" key="2">
    <source>
        <dbReference type="ARBA" id="ARBA00022771"/>
    </source>
</evidence>
<dbReference type="AlphaFoldDB" id="A0A0K2U620"/>
<evidence type="ECO:0000256" key="1">
    <source>
        <dbReference type="ARBA" id="ARBA00022723"/>
    </source>
</evidence>
<evidence type="ECO:0000256" key="5">
    <source>
        <dbReference type="PROSITE-ProRule" id="PRU00309"/>
    </source>
</evidence>
<dbReference type="InterPro" id="IPR006612">
    <property type="entry name" value="THAP_Znf"/>
</dbReference>
<evidence type="ECO:0000313" key="8">
    <source>
        <dbReference type="EMBL" id="CDW33352.1"/>
    </source>
</evidence>
<evidence type="ECO:0000256" key="4">
    <source>
        <dbReference type="ARBA" id="ARBA00023125"/>
    </source>
</evidence>
<dbReference type="SMART" id="SM00980">
    <property type="entry name" value="THAP"/>
    <property type="match status" value="1"/>
</dbReference>
<dbReference type="Gene3D" id="6.20.210.20">
    <property type="entry name" value="THAP domain"/>
    <property type="match status" value="1"/>
</dbReference>
<dbReference type="PANTHER" id="PTHR46600">
    <property type="entry name" value="THAP DOMAIN-CONTAINING"/>
    <property type="match status" value="1"/>
</dbReference>
<proteinExistence type="predicted"/>
<protein>
    <submittedName>
        <fullName evidence="8">Putative LOC101240618 [Hydra vulgaris]</fullName>
    </submittedName>
</protein>